<dbReference type="Gene3D" id="3.30.40.10">
    <property type="entry name" value="Zinc/RING finger domain, C3HC4 (zinc finger)"/>
    <property type="match status" value="1"/>
</dbReference>
<reference evidence="7 8" key="1">
    <citation type="submission" date="2018-06" db="EMBL/GenBank/DDBJ databases">
        <title>A transcriptomic atlas of mushroom development highlights an independent origin of complex multicellularity.</title>
        <authorList>
            <consortium name="DOE Joint Genome Institute"/>
            <person name="Krizsan K."/>
            <person name="Almasi E."/>
            <person name="Merenyi Z."/>
            <person name="Sahu N."/>
            <person name="Viragh M."/>
            <person name="Koszo T."/>
            <person name="Mondo S."/>
            <person name="Kiss B."/>
            <person name="Balint B."/>
            <person name="Kues U."/>
            <person name="Barry K."/>
            <person name="Hegedus J.C."/>
            <person name="Henrissat B."/>
            <person name="Johnson J."/>
            <person name="Lipzen A."/>
            <person name="Ohm R."/>
            <person name="Nagy I."/>
            <person name="Pangilinan J."/>
            <person name="Yan J."/>
            <person name="Xiong Y."/>
            <person name="Grigoriev I.V."/>
            <person name="Hibbett D.S."/>
            <person name="Nagy L.G."/>
        </authorList>
    </citation>
    <scope>NUCLEOTIDE SEQUENCE [LARGE SCALE GENOMIC DNA]</scope>
    <source>
        <strain evidence="7 8">SZMC22713</strain>
    </source>
</reference>
<dbReference type="VEuPathDB" id="FungiDB:BD410DRAFT_772422"/>
<dbReference type="InterPro" id="IPR019956">
    <property type="entry name" value="Ubiquitin_dom"/>
</dbReference>
<name>A0A4Y7Q0H1_9AGAM</name>
<dbReference type="SUPFAM" id="SSF57850">
    <property type="entry name" value="RING/U-box"/>
    <property type="match status" value="1"/>
</dbReference>
<dbReference type="OrthoDB" id="428577at2759"/>
<evidence type="ECO:0000256" key="4">
    <source>
        <dbReference type="PROSITE-ProRule" id="PRU00175"/>
    </source>
</evidence>
<keyword evidence="8" id="KW-1185">Reference proteome</keyword>
<dbReference type="SUPFAM" id="SSF54236">
    <property type="entry name" value="Ubiquitin-like"/>
    <property type="match status" value="1"/>
</dbReference>
<gene>
    <name evidence="7" type="ORF">BD410DRAFT_772422</name>
</gene>
<dbReference type="PRINTS" id="PR00348">
    <property type="entry name" value="UBIQUITIN"/>
</dbReference>
<dbReference type="AlphaFoldDB" id="A0A4Y7Q0H1"/>
<dbReference type="SMART" id="SM00213">
    <property type="entry name" value="UBQ"/>
    <property type="match status" value="1"/>
</dbReference>
<dbReference type="InterPro" id="IPR029071">
    <property type="entry name" value="Ubiquitin-like_domsf"/>
</dbReference>
<dbReference type="PROSITE" id="PS00518">
    <property type="entry name" value="ZF_RING_1"/>
    <property type="match status" value="1"/>
</dbReference>
<dbReference type="InterPro" id="IPR000626">
    <property type="entry name" value="Ubiquitin-like_dom"/>
</dbReference>
<dbReference type="InterPro" id="IPR050158">
    <property type="entry name" value="Ubiquitin_ubiquitin-like"/>
</dbReference>
<feature type="domain" description="Ubiquitin-like" evidence="5">
    <location>
        <begin position="200"/>
        <end position="273"/>
    </location>
</feature>
<accession>A0A4Y7Q0H1</accession>
<evidence type="ECO:0000259" key="6">
    <source>
        <dbReference type="PROSITE" id="PS50089"/>
    </source>
</evidence>
<evidence type="ECO:0000313" key="7">
    <source>
        <dbReference type="EMBL" id="TDL20728.1"/>
    </source>
</evidence>
<evidence type="ECO:0000256" key="2">
    <source>
        <dbReference type="ARBA" id="ARBA00022771"/>
    </source>
</evidence>
<keyword evidence="2 4" id="KW-0863">Zinc-finger</keyword>
<keyword evidence="3" id="KW-0862">Zinc</keyword>
<dbReference type="PANTHER" id="PTHR10666">
    <property type="entry name" value="UBIQUITIN"/>
    <property type="match status" value="1"/>
</dbReference>
<dbReference type="Proteomes" id="UP000294933">
    <property type="component" value="Unassembled WGS sequence"/>
</dbReference>
<dbReference type="GO" id="GO:0008270">
    <property type="term" value="F:zinc ion binding"/>
    <property type="evidence" value="ECO:0007669"/>
    <property type="project" value="UniProtKB-KW"/>
</dbReference>
<dbReference type="Pfam" id="PF00240">
    <property type="entry name" value="ubiquitin"/>
    <property type="match status" value="1"/>
</dbReference>
<evidence type="ECO:0000256" key="1">
    <source>
        <dbReference type="ARBA" id="ARBA00022723"/>
    </source>
</evidence>
<dbReference type="Pfam" id="PF13920">
    <property type="entry name" value="zf-C3HC4_3"/>
    <property type="match status" value="1"/>
</dbReference>
<dbReference type="STRING" id="50990.A0A4Y7Q0H1"/>
<dbReference type="InterPro" id="IPR013083">
    <property type="entry name" value="Znf_RING/FYVE/PHD"/>
</dbReference>
<evidence type="ECO:0000259" key="5">
    <source>
        <dbReference type="PROSITE" id="PS50053"/>
    </source>
</evidence>
<dbReference type="InterPro" id="IPR017907">
    <property type="entry name" value="Znf_RING_CS"/>
</dbReference>
<protein>
    <submittedName>
        <fullName evidence="7">Ubiquitin-domain-containing protein</fullName>
    </submittedName>
</protein>
<dbReference type="EMBL" id="ML170186">
    <property type="protein sequence ID" value="TDL20728.1"/>
    <property type="molecule type" value="Genomic_DNA"/>
</dbReference>
<dbReference type="Gene3D" id="3.10.20.90">
    <property type="entry name" value="Phosphatidylinositol 3-kinase Catalytic Subunit, Chain A, domain 1"/>
    <property type="match status" value="1"/>
</dbReference>
<keyword evidence="1" id="KW-0479">Metal-binding</keyword>
<dbReference type="InterPro" id="IPR001841">
    <property type="entry name" value="Znf_RING"/>
</dbReference>
<dbReference type="PROSITE" id="PS50053">
    <property type="entry name" value="UBIQUITIN_2"/>
    <property type="match status" value="1"/>
</dbReference>
<evidence type="ECO:0000256" key="3">
    <source>
        <dbReference type="ARBA" id="ARBA00022833"/>
    </source>
</evidence>
<dbReference type="PROSITE" id="PS50089">
    <property type="entry name" value="ZF_RING_2"/>
    <property type="match status" value="1"/>
</dbReference>
<dbReference type="CDD" id="cd16449">
    <property type="entry name" value="RING-HC"/>
    <property type="match status" value="1"/>
</dbReference>
<feature type="domain" description="RING-type" evidence="6">
    <location>
        <begin position="390"/>
        <end position="425"/>
    </location>
</feature>
<proteinExistence type="predicted"/>
<evidence type="ECO:0000313" key="8">
    <source>
        <dbReference type="Proteomes" id="UP000294933"/>
    </source>
</evidence>
<sequence length="490" mass="53419">MGAFPIYNVADFADRLPKSVIAKGGVFISMYQREAMWMAFKTDSSDRAVKVSVGGINALTGYPQNSPGNGKQDYLAVKLNGGQLWLDGVSVAPGVVRQFVAMPLGQGYTVENQISGKEDVGGLQIDIFHDLDTSVLFSSQSARENGLDLFKTPRELGLTAQSTVYMKVIDFHRRYTTSTRSINVIGHVVYLKASATPDGLLVHTLSGVKIPLWYNSTDDVREIKRMIQFVEGSHPAQQRLIFAGKQLEDGRTLSDYNIQKGSALYLVLRLRGGADSDYEDELAGFAAGGRISQKIIRDTLPAIAYDQENPSRIHVTVLNSTYFQAITGIPPTPSPIDTQTYLELGLPWYTLFDEHLPTANNAESPNRLTKVQSIAALDSAATGANMQTPCGKCSNQMGTYRLVPCGHVVCDECAEVLSPNSCPSCAKFVRSREYFAVAMPMPGKEGNEGVEAMSMDDRIVALKRCLNVGGGRVLTFKLKAYAVSRLSGED</sequence>
<organism evidence="7 8">
    <name type="scientific">Rickenella mellea</name>
    <dbReference type="NCBI Taxonomy" id="50990"/>
    <lineage>
        <taxon>Eukaryota</taxon>
        <taxon>Fungi</taxon>
        <taxon>Dikarya</taxon>
        <taxon>Basidiomycota</taxon>
        <taxon>Agaricomycotina</taxon>
        <taxon>Agaricomycetes</taxon>
        <taxon>Hymenochaetales</taxon>
        <taxon>Rickenellaceae</taxon>
        <taxon>Rickenella</taxon>
    </lineage>
</organism>